<feature type="compositionally biased region" description="Basic and acidic residues" evidence="1">
    <location>
        <begin position="206"/>
        <end position="215"/>
    </location>
</feature>
<dbReference type="GO" id="GO:0006368">
    <property type="term" value="P:transcription elongation by RNA polymerase II"/>
    <property type="evidence" value="ECO:0007669"/>
    <property type="project" value="InterPro"/>
</dbReference>
<comment type="caution">
    <text evidence="2">The sequence shown here is derived from an EMBL/GenBank/DDBJ whole genome shotgun (WGS) entry which is preliminary data.</text>
</comment>
<reference evidence="2 3" key="1">
    <citation type="journal article" date="2017" name="Genome Biol.">
        <title>New reference genome sequences of hot pepper reveal the massive evolution of plant disease-resistance genes by retroduplication.</title>
        <authorList>
            <person name="Kim S."/>
            <person name="Park J."/>
            <person name="Yeom S.I."/>
            <person name="Kim Y.M."/>
            <person name="Seo E."/>
            <person name="Kim K.T."/>
            <person name="Kim M.S."/>
            <person name="Lee J.M."/>
            <person name="Cheong K."/>
            <person name="Shin H.S."/>
            <person name="Kim S.B."/>
            <person name="Han K."/>
            <person name="Lee J."/>
            <person name="Park M."/>
            <person name="Lee H.A."/>
            <person name="Lee H.Y."/>
            <person name="Lee Y."/>
            <person name="Oh S."/>
            <person name="Lee J.H."/>
            <person name="Choi E."/>
            <person name="Choi E."/>
            <person name="Lee S.E."/>
            <person name="Jeon J."/>
            <person name="Kim H."/>
            <person name="Choi G."/>
            <person name="Song H."/>
            <person name="Lee J."/>
            <person name="Lee S.C."/>
            <person name="Kwon J.K."/>
            <person name="Lee H.Y."/>
            <person name="Koo N."/>
            <person name="Hong Y."/>
            <person name="Kim R.W."/>
            <person name="Kang W.H."/>
            <person name="Huh J.H."/>
            <person name="Kang B.C."/>
            <person name="Yang T.J."/>
            <person name="Lee Y.H."/>
            <person name="Bennetzen J.L."/>
            <person name="Choi D."/>
        </authorList>
    </citation>
    <scope>NUCLEOTIDE SEQUENCE [LARGE SCALE GENOMIC DNA]</scope>
    <source>
        <strain evidence="3">cv. PBC81</strain>
    </source>
</reference>
<feature type="compositionally biased region" description="Basic and acidic residues" evidence="1">
    <location>
        <begin position="154"/>
        <end position="166"/>
    </location>
</feature>
<dbReference type="AlphaFoldDB" id="A0A2G2WP79"/>
<reference evidence="3" key="2">
    <citation type="journal article" date="2017" name="J. Anim. Genet.">
        <title>Multiple reference genome sequences of hot pepper reveal the massive evolution of plant disease resistance genes by retroduplication.</title>
        <authorList>
            <person name="Kim S."/>
            <person name="Park J."/>
            <person name="Yeom S.-I."/>
            <person name="Kim Y.-M."/>
            <person name="Seo E."/>
            <person name="Kim K.-T."/>
            <person name="Kim M.-S."/>
            <person name="Lee J.M."/>
            <person name="Cheong K."/>
            <person name="Shin H.-S."/>
            <person name="Kim S.-B."/>
            <person name="Han K."/>
            <person name="Lee J."/>
            <person name="Park M."/>
            <person name="Lee H.-A."/>
            <person name="Lee H.-Y."/>
            <person name="Lee Y."/>
            <person name="Oh S."/>
            <person name="Lee J.H."/>
            <person name="Choi E."/>
            <person name="Choi E."/>
            <person name="Lee S.E."/>
            <person name="Jeon J."/>
            <person name="Kim H."/>
            <person name="Choi G."/>
            <person name="Song H."/>
            <person name="Lee J."/>
            <person name="Lee S.-C."/>
            <person name="Kwon J.-K."/>
            <person name="Lee H.-Y."/>
            <person name="Koo N."/>
            <person name="Hong Y."/>
            <person name="Kim R.W."/>
            <person name="Kang W.-H."/>
            <person name="Huh J.H."/>
            <person name="Kang B.-C."/>
            <person name="Yang T.-J."/>
            <person name="Lee Y.-H."/>
            <person name="Bennetzen J.L."/>
            <person name="Choi D."/>
        </authorList>
    </citation>
    <scope>NUCLEOTIDE SEQUENCE [LARGE SCALE GENOMIC DNA]</scope>
    <source>
        <strain evidence="3">cv. PBC81</strain>
    </source>
</reference>
<dbReference type="OrthoDB" id="1300022at2759"/>
<gene>
    <name evidence="2" type="ORF">CQW23_11261</name>
</gene>
<evidence type="ECO:0000313" key="2">
    <source>
        <dbReference type="EMBL" id="PHT47053.1"/>
    </source>
</evidence>
<dbReference type="PANTHER" id="PTHR47592:SF27">
    <property type="entry name" value="OS08G0421700 PROTEIN"/>
    <property type="match status" value="1"/>
</dbReference>
<dbReference type="InterPro" id="IPR007133">
    <property type="entry name" value="RNA_pol_II-assoc_Paf1"/>
</dbReference>
<accession>A0A2G2WP79</accession>
<evidence type="ECO:0000313" key="3">
    <source>
        <dbReference type="Proteomes" id="UP000224567"/>
    </source>
</evidence>
<evidence type="ECO:0000256" key="1">
    <source>
        <dbReference type="SAM" id="MobiDB-lite"/>
    </source>
</evidence>
<keyword evidence="3" id="KW-1185">Reference proteome</keyword>
<dbReference type="Proteomes" id="UP000224567">
    <property type="component" value="Unassembled WGS sequence"/>
</dbReference>
<feature type="compositionally biased region" description="Polar residues" evidence="1">
    <location>
        <begin position="167"/>
        <end position="181"/>
    </location>
</feature>
<protein>
    <submittedName>
        <fullName evidence="2">Uncharacterized protein</fullName>
    </submittedName>
</protein>
<dbReference type="STRING" id="33114.A0A2G2WP79"/>
<sequence length="857" mass="98426">MRMLRWMCDLTRADRVRNEIIRVKVGVVSVEKKMQKMRLRWFGHVMRRGTDAPVRRYERLALDDFKRSRGRSKKYWREVIRRDMEQLCLTEDMTLDRKVWRKNTRIEVSGASSQLSFVPPPPPEDSMNPPPPPPPSGRPPLPPRPPSSVAPMHQRYESRGSAEKRQNSGWRESGHGNQAARSKQPAHLPPLPVKKGNAPSSSSGRVETEEERRLRKKREFEMQQKLRELQNKILQKTQKIASGTKGDGSISTPHTSCWVGNREFLVCKPFRNELPEPSAQIKILSLRKDPDRFTKYATTLLEKMHMPELYVGPDLGIPLDLLDMSYTKLLRDDDPITPIKKVGIKKKERPTDEGVSWLMKYISPLTSESAKQHAKELRETRGGRNILEDLNDRNMQIQEIEASFEASKSRPVHATNRKLQPVKVQPLFPYFDGYKDRFVLTNFDGAPTADSEDYNSVGPFAVILILIVEGYKLGVAIVVCSIERDMVHQRLGDITEGRMTTESQMMDATTSMGATNIATSSRTNAPPTMAPAEKPGKFSSIDFKRWQQKMFFYLTTLCLQRFTSEDTPEVPEGTSDKDRFVIVEAWKHSDFLCRNYILSGLQDDLYNVYSGTKTSKELWEALERKYKTKDAGIKKFLVARFLDFKMIDSKSVVSQVQDLQVIIHDLLAEGLIVNDDFQVAAIVEKLPPLWKDFKNYLKHKRKEMTVEDLIVRLRIEEDNKAAERRSKGNSTMSGAHIVEDGQNNSKKRKNVEHGSNHPKRKFKGKCFKVGHKSTDCRAPKKGKKKDQANLIESNKDYDDLCAMLRNATWSAIHALGGWIQGLHVMSAQAKSCSRHMLRLKRKKQFTWPTPRLLRWRE</sequence>
<name>A0A2G2WP79_CAPBA</name>
<organism evidence="2 3">
    <name type="scientific">Capsicum baccatum</name>
    <name type="common">Peruvian pepper</name>
    <dbReference type="NCBI Taxonomy" id="33114"/>
    <lineage>
        <taxon>Eukaryota</taxon>
        <taxon>Viridiplantae</taxon>
        <taxon>Streptophyta</taxon>
        <taxon>Embryophyta</taxon>
        <taxon>Tracheophyta</taxon>
        <taxon>Spermatophyta</taxon>
        <taxon>Magnoliopsida</taxon>
        <taxon>eudicotyledons</taxon>
        <taxon>Gunneridae</taxon>
        <taxon>Pentapetalae</taxon>
        <taxon>asterids</taxon>
        <taxon>lamiids</taxon>
        <taxon>Solanales</taxon>
        <taxon>Solanaceae</taxon>
        <taxon>Solanoideae</taxon>
        <taxon>Capsiceae</taxon>
        <taxon>Capsicum</taxon>
    </lineage>
</organism>
<feature type="region of interest" description="Disordered" evidence="1">
    <location>
        <begin position="109"/>
        <end position="215"/>
    </location>
</feature>
<dbReference type="PANTHER" id="PTHR47592">
    <property type="entry name" value="PBF68 PROTEIN"/>
    <property type="match status" value="1"/>
</dbReference>
<dbReference type="Pfam" id="PF03985">
    <property type="entry name" value="Paf1"/>
    <property type="match status" value="1"/>
</dbReference>
<dbReference type="Pfam" id="PF14223">
    <property type="entry name" value="Retrotran_gag_2"/>
    <property type="match status" value="1"/>
</dbReference>
<dbReference type="GO" id="GO:0016593">
    <property type="term" value="C:Cdc73/Paf1 complex"/>
    <property type="evidence" value="ECO:0007669"/>
    <property type="project" value="InterPro"/>
</dbReference>
<feature type="compositionally biased region" description="Basic residues" evidence="1">
    <location>
        <begin position="745"/>
        <end position="763"/>
    </location>
</feature>
<feature type="region of interest" description="Disordered" evidence="1">
    <location>
        <begin position="721"/>
        <end position="763"/>
    </location>
</feature>
<feature type="compositionally biased region" description="Pro residues" evidence="1">
    <location>
        <begin position="118"/>
        <end position="148"/>
    </location>
</feature>
<proteinExistence type="predicted"/>
<dbReference type="EMBL" id="MLFT02000005">
    <property type="protein sequence ID" value="PHT47053.1"/>
    <property type="molecule type" value="Genomic_DNA"/>
</dbReference>